<proteinExistence type="predicted"/>
<name>A0A3M8LPC5_9MICO</name>
<dbReference type="Proteomes" id="UP000279859">
    <property type="component" value="Unassembled WGS sequence"/>
</dbReference>
<reference evidence="2 3" key="1">
    <citation type="submission" date="2018-11" db="EMBL/GenBank/DDBJ databases">
        <title>Cryobacterium sp. nov., isolated from rhizosphere soil of lettuce.</title>
        <authorList>
            <person name="Wang Y."/>
        </authorList>
    </citation>
    <scope>NUCLEOTIDE SEQUENCE [LARGE SCALE GENOMIC DNA]</scope>
    <source>
        <strain evidence="2 3">NEAU-85</strain>
    </source>
</reference>
<organism evidence="2 3">
    <name type="scientific">Cryobacterium tepidiphilum</name>
    <dbReference type="NCBI Taxonomy" id="2486026"/>
    <lineage>
        <taxon>Bacteria</taxon>
        <taxon>Bacillati</taxon>
        <taxon>Actinomycetota</taxon>
        <taxon>Actinomycetes</taxon>
        <taxon>Micrococcales</taxon>
        <taxon>Microbacteriaceae</taxon>
        <taxon>Cryobacterium</taxon>
    </lineage>
</organism>
<dbReference type="OrthoDB" id="9863935at2"/>
<feature type="compositionally biased region" description="Polar residues" evidence="1">
    <location>
        <begin position="87"/>
        <end position="98"/>
    </location>
</feature>
<keyword evidence="3" id="KW-1185">Reference proteome</keyword>
<sequence length="127" mass="13149">MNAGSSGNDGREQSRGREADLHHVEGVQHYVRQVGKVAEALSGDDDLTKKVIDAVHRGSSSSVEKLFGELGVESVVTITAVDGPSGSEGTPGTLARSNTGGTKTKTITIEIGIGPFSVSVTVKKESK</sequence>
<evidence type="ECO:0000313" key="2">
    <source>
        <dbReference type="EMBL" id="RNE66712.1"/>
    </source>
</evidence>
<evidence type="ECO:0000313" key="3">
    <source>
        <dbReference type="Proteomes" id="UP000279859"/>
    </source>
</evidence>
<evidence type="ECO:0000256" key="1">
    <source>
        <dbReference type="SAM" id="MobiDB-lite"/>
    </source>
</evidence>
<accession>A0A3M8LPC5</accession>
<comment type="caution">
    <text evidence="2">The sequence shown here is derived from an EMBL/GenBank/DDBJ whole genome shotgun (WGS) entry which is preliminary data.</text>
</comment>
<dbReference type="RefSeq" id="WP_123044752.1">
    <property type="nucleotide sequence ID" value="NZ_RDSR01000003.1"/>
</dbReference>
<feature type="compositionally biased region" description="Basic and acidic residues" evidence="1">
    <location>
        <begin position="9"/>
        <end position="24"/>
    </location>
</feature>
<protein>
    <submittedName>
        <fullName evidence="2">Uncharacterized protein</fullName>
    </submittedName>
</protein>
<dbReference type="EMBL" id="RDSR01000003">
    <property type="protein sequence ID" value="RNE66712.1"/>
    <property type="molecule type" value="Genomic_DNA"/>
</dbReference>
<gene>
    <name evidence="2" type="ORF">EEJ31_02690</name>
</gene>
<feature type="region of interest" description="Disordered" evidence="1">
    <location>
        <begin position="1"/>
        <end position="24"/>
    </location>
</feature>
<feature type="region of interest" description="Disordered" evidence="1">
    <location>
        <begin position="81"/>
        <end position="101"/>
    </location>
</feature>
<dbReference type="AlphaFoldDB" id="A0A3M8LPC5"/>